<evidence type="ECO:0000313" key="2">
    <source>
        <dbReference type="EMBL" id="PFH03899.1"/>
    </source>
</evidence>
<proteinExistence type="predicted"/>
<reference evidence="2 3" key="1">
    <citation type="submission" date="2017-09" db="EMBL/GenBank/DDBJ databases">
        <title>Evaluation of Pacific Biosciences Sequencing Technology to Finishing C. thermocellum Genome Sequences.</title>
        <authorList>
            <person name="Brown S."/>
        </authorList>
    </citation>
    <scope>NUCLEOTIDE SEQUENCE [LARGE SCALE GENOMIC DNA]</scope>
    <source>
        <strain evidence="2 3">AD2</strain>
    </source>
</reference>
<dbReference type="AlphaFoldDB" id="A0AB36TJ60"/>
<evidence type="ECO:0000256" key="1">
    <source>
        <dbReference type="SAM" id="MobiDB-lite"/>
    </source>
</evidence>
<dbReference type="GeneID" id="35805908"/>
<feature type="compositionally biased region" description="Basic and acidic residues" evidence="1">
    <location>
        <begin position="76"/>
        <end position="85"/>
    </location>
</feature>
<sequence length="153" mass="17313">MSDDLNNKLKQLADMLNGNEKMSENLSSLISMLAKSSGNDKPAQTSSEEKSPKEEPSMKIKAQDSIKAENLPLQSDTKENERNIDELQDNAEMMRRIKDVMDAMRNINDPRINLLTAIKPFLSSGRQKKLSNCIRLFQVTQITKLMSDPEKTI</sequence>
<comment type="caution">
    <text evidence="2">The sequence shown here is derived from an EMBL/GenBank/DDBJ whole genome shotgun (WGS) entry which is preliminary data.</text>
</comment>
<gene>
    <name evidence="2" type="ORF">M972_112718</name>
</gene>
<dbReference type="Proteomes" id="UP000223596">
    <property type="component" value="Unassembled WGS sequence"/>
</dbReference>
<dbReference type="EMBL" id="PDBW01000001">
    <property type="protein sequence ID" value="PFH03899.1"/>
    <property type="molecule type" value="Genomic_DNA"/>
</dbReference>
<protein>
    <submittedName>
        <fullName evidence="2">Secreted protein (Type I secretion substrate)</fullName>
    </submittedName>
</protein>
<feature type="region of interest" description="Disordered" evidence="1">
    <location>
        <begin position="27"/>
        <end position="90"/>
    </location>
</feature>
<accession>A0AB36TJ60</accession>
<evidence type="ECO:0000313" key="3">
    <source>
        <dbReference type="Proteomes" id="UP000223596"/>
    </source>
</evidence>
<feature type="compositionally biased region" description="Basic and acidic residues" evidence="1">
    <location>
        <begin position="47"/>
        <end position="67"/>
    </location>
</feature>
<organism evidence="2 3">
    <name type="scientific">Acetivibrio thermocellus AD2</name>
    <dbReference type="NCBI Taxonomy" id="1138384"/>
    <lineage>
        <taxon>Bacteria</taxon>
        <taxon>Bacillati</taxon>
        <taxon>Bacillota</taxon>
        <taxon>Clostridia</taxon>
        <taxon>Eubacteriales</taxon>
        <taxon>Oscillospiraceae</taxon>
        <taxon>Acetivibrio</taxon>
    </lineage>
</organism>
<feature type="compositionally biased region" description="Polar residues" evidence="1">
    <location>
        <begin position="27"/>
        <end position="45"/>
    </location>
</feature>
<dbReference type="RefSeq" id="WP_003513945.1">
    <property type="nucleotide sequence ID" value="NZ_CP013828.1"/>
</dbReference>
<name>A0AB36TJ60_ACETH</name>